<protein>
    <recommendedName>
        <fullName evidence="8">B box-type domain-containing protein</fullName>
    </recommendedName>
</protein>
<dbReference type="GO" id="GO:0008270">
    <property type="term" value="F:zinc ion binding"/>
    <property type="evidence" value="ECO:0007669"/>
    <property type="project" value="UniProtKB-KW"/>
</dbReference>
<dbReference type="SUPFAM" id="SSF52075">
    <property type="entry name" value="Outer arm dynein light chain 1"/>
    <property type="match status" value="1"/>
</dbReference>
<keyword evidence="3" id="KW-0677">Repeat</keyword>
<feature type="region of interest" description="Disordered" evidence="7">
    <location>
        <begin position="80"/>
        <end position="222"/>
    </location>
</feature>
<evidence type="ECO:0000256" key="1">
    <source>
        <dbReference type="ARBA" id="ARBA00022614"/>
    </source>
</evidence>
<feature type="region of interest" description="Disordered" evidence="7">
    <location>
        <begin position="494"/>
        <end position="519"/>
    </location>
</feature>
<dbReference type="SMART" id="SM00369">
    <property type="entry name" value="LRR_TYP"/>
    <property type="match status" value="3"/>
</dbReference>
<keyword evidence="4 6" id="KW-0863">Zinc-finger</keyword>
<feature type="compositionally biased region" description="Basic and acidic residues" evidence="7">
    <location>
        <begin position="190"/>
        <end position="203"/>
    </location>
</feature>
<evidence type="ECO:0000256" key="3">
    <source>
        <dbReference type="ARBA" id="ARBA00022737"/>
    </source>
</evidence>
<keyword evidence="10" id="KW-1185">Reference proteome</keyword>
<dbReference type="PANTHER" id="PTHR15454">
    <property type="entry name" value="NISCHARIN RELATED"/>
    <property type="match status" value="1"/>
</dbReference>
<dbReference type="EMBL" id="JAXIOK010000018">
    <property type="protein sequence ID" value="KAK4749783.1"/>
    <property type="molecule type" value="Genomic_DNA"/>
</dbReference>
<dbReference type="Pfam" id="PF13855">
    <property type="entry name" value="LRR_8"/>
    <property type="match status" value="1"/>
</dbReference>
<proteinExistence type="predicted"/>
<feature type="compositionally biased region" description="Acidic residues" evidence="7">
    <location>
        <begin position="92"/>
        <end position="129"/>
    </location>
</feature>
<evidence type="ECO:0000256" key="4">
    <source>
        <dbReference type="ARBA" id="ARBA00022771"/>
    </source>
</evidence>
<evidence type="ECO:0000313" key="9">
    <source>
        <dbReference type="EMBL" id="KAK4749783.1"/>
    </source>
</evidence>
<dbReference type="PROSITE" id="PS50119">
    <property type="entry name" value="ZF_BBOX"/>
    <property type="match status" value="1"/>
</dbReference>
<dbReference type="FunFam" id="3.80.10.10:FF:000320">
    <property type="entry name" value="Protein phosphatase 1 regulatory subunit pprA"/>
    <property type="match status" value="1"/>
</dbReference>
<comment type="caution">
    <text evidence="9">The sequence shown here is derived from an EMBL/GenBank/DDBJ whole genome shotgun (WGS) entry which is preliminary data.</text>
</comment>
<dbReference type="InterPro" id="IPR001611">
    <property type="entry name" value="Leu-rich_rpt"/>
</dbReference>
<feature type="compositionally biased region" description="Basic residues" evidence="7">
    <location>
        <begin position="927"/>
        <end position="936"/>
    </location>
</feature>
<dbReference type="InterPro" id="IPR003591">
    <property type="entry name" value="Leu-rich_rpt_typical-subtyp"/>
</dbReference>
<evidence type="ECO:0000259" key="8">
    <source>
        <dbReference type="PROSITE" id="PS50119"/>
    </source>
</evidence>
<keyword evidence="2" id="KW-0479">Metal-binding</keyword>
<evidence type="ECO:0000256" key="2">
    <source>
        <dbReference type="ARBA" id="ARBA00022723"/>
    </source>
</evidence>
<dbReference type="GO" id="GO:0005737">
    <property type="term" value="C:cytoplasm"/>
    <property type="evidence" value="ECO:0007669"/>
    <property type="project" value="TreeGrafter"/>
</dbReference>
<accession>A0AAN7JMH3</accession>
<dbReference type="Gene3D" id="3.80.10.10">
    <property type="entry name" value="Ribonuclease Inhibitor"/>
    <property type="match status" value="1"/>
</dbReference>
<dbReference type="AlphaFoldDB" id="A0AAN7JMH3"/>
<dbReference type="Proteomes" id="UP001345219">
    <property type="component" value="Chromosome 21"/>
</dbReference>
<name>A0AAN7JMH3_9MYRT</name>
<dbReference type="CDD" id="cd19821">
    <property type="entry name" value="Bbox1_BBX-like"/>
    <property type="match status" value="1"/>
</dbReference>
<dbReference type="InterPro" id="IPR000315">
    <property type="entry name" value="Znf_B-box"/>
</dbReference>
<feature type="compositionally biased region" description="Basic and acidic residues" evidence="7">
    <location>
        <begin position="636"/>
        <end position="649"/>
    </location>
</feature>
<dbReference type="SMART" id="SM00336">
    <property type="entry name" value="BBOX"/>
    <property type="match status" value="1"/>
</dbReference>
<dbReference type="PROSITE" id="PS51450">
    <property type="entry name" value="LRR"/>
    <property type="match status" value="3"/>
</dbReference>
<evidence type="ECO:0000256" key="5">
    <source>
        <dbReference type="ARBA" id="ARBA00022833"/>
    </source>
</evidence>
<organism evidence="9 10">
    <name type="scientific">Trapa incisa</name>
    <dbReference type="NCBI Taxonomy" id="236973"/>
    <lineage>
        <taxon>Eukaryota</taxon>
        <taxon>Viridiplantae</taxon>
        <taxon>Streptophyta</taxon>
        <taxon>Embryophyta</taxon>
        <taxon>Tracheophyta</taxon>
        <taxon>Spermatophyta</taxon>
        <taxon>Magnoliopsida</taxon>
        <taxon>eudicotyledons</taxon>
        <taxon>Gunneridae</taxon>
        <taxon>Pentapetalae</taxon>
        <taxon>rosids</taxon>
        <taxon>malvids</taxon>
        <taxon>Myrtales</taxon>
        <taxon>Lythraceae</taxon>
        <taxon>Trapa</taxon>
    </lineage>
</organism>
<keyword evidence="5" id="KW-0862">Zinc</keyword>
<dbReference type="InterPro" id="IPR032675">
    <property type="entry name" value="LRR_dom_sf"/>
</dbReference>
<dbReference type="InterPro" id="IPR049808">
    <property type="entry name" value="CONSTANS-like_Bbox1"/>
</dbReference>
<dbReference type="PANTHER" id="PTHR15454:SF7">
    <property type="entry name" value="OS07G0106100 PROTEIN"/>
    <property type="match status" value="1"/>
</dbReference>
<evidence type="ECO:0000256" key="6">
    <source>
        <dbReference type="PROSITE-ProRule" id="PRU00024"/>
    </source>
</evidence>
<dbReference type="SMART" id="SM00365">
    <property type="entry name" value="LRR_SD22"/>
    <property type="match status" value="4"/>
</dbReference>
<feature type="region of interest" description="Disordered" evidence="7">
    <location>
        <begin position="632"/>
        <end position="657"/>
    </location>
</feature>
<dbReference type="Pfam" id="PF00643">
    <property type="entry name" value="zf-B_box"/>
    <property type="match status" value="1"/>
</dbReference>
<gene>
    <name evidence="9" type="ORF">SAY87_027232</name>
</gene>
<sequence>MRGCVLCKVVPAKAFCDSDQAALCWDCDAKVHSANFLVARHSRTLLCHACQRLTPWTASGAKLGHTISVCDDCVNGVQPEDGAVEGSGGNDDMPDDGDDDLNDSDDDDGGYDPPEDQNDGAGEEEDDVDGGGGSSSDGGRDGDGDNQVVPWSSPTPPPAASSSSGDESVSQLYPSHKHDTTARTMCSSKRTREASLPDRRPQEDLGYSSSRRNRGPKDPDVPFLTMEPFDFIRSRPFHVPDSALIADGRSVHSGRYCMVRFSCFNTQINGHKPKKAGLSFTELMHMLQASSKTRATEAPLSAEQLAFRANGENDRDILCNRIVDYCSDWKSDGLNGKAGFEGKDAGVNQIEASVSAQWLAFGANGENGSKDKTVDYSSVWKSDDTDGKSSFQGEDAGVDQTAHLKKSQSESGLLLKGSTLADEDTEDESHETNGGFCCDLSDEINMLILPDRGNKSSSCTNTGKVLTVLDPFKESSLVNGVSIFSIGDPRKFEKGAGQEFSDTPSSGEHEASSGKLSPQTPHLILRSRSLPHIGTLLPPSEDHIHVQVKSRSSDETKMRLVHELGQDEHCSNTFDYGRSTREWIMPIEEHSNFIEYGSSSDNHHLDNILRKDFKLMRIEEWVDDLQPCFPIEEADEMPHPDDKDRESRTLRGSITPKKTIPGMEAAKRYISSLNPSSTAAQLSNNGLTVIPFLSAFVSLKVVNLSGNGIVRMTAGALPRGLHVLNLSKNQISAIEGLRELTRLQVLDLSYNRIFRIGHGLASCSSLKELYLVGNKISEVEGLHRLLKLSILDLRYNKISTAKCVGQLAANYNSLQAISLEGNPAQKNVGEEQLRKHLQGLLPKLTYYNRQPTKMGTAKDNAERSVRLGVGSHKTSSSRYKSLRNVGGGISRMAASSSGHVGRNHSLGSDRSNGKQGKFPPSNGAKASSRHHNHPGHHQWDVGENMRSLRQELRIRRICSEGTLGAL</sequence>
<feature type="compositionally biased region" description="Polar residues" evidence="7">
    <location>
        <begin position="905"/>
        <end position="914"/>
    </location>
</feature>
<feature type="domain" description="B box-type" evidence="8">
    <location>
        <begin position="1"/>
        <end position="46"/>
    </location>
</feature>
<keyword evidence="1" id="KW-0433">Leucine-rich repeat</keyword>
<reference evidence="9 10" key="1">
    <citation type="journal article" date="2023" name="Hortic Res">
        <title>Pangenome of water caltrop reveals structural variations and asymmetric subgenome divergence after allopolyploidization.</title>
        <authorList>
            <person name="Zhang X."/>
            <person name="Chen Y."/>
            <person name="Wang L."/>
            <person name="Yuan Y."/>
            <person name="Fang M."/>
            <person name="Shi L."/>
            <person name="Lu R."/>
            <person name="Comes H.P."/>
            <person name="Ma Y."/>
            <person name="Chen Y."/>
            <person name="Huang G."/>
            <person name="Zhou Y."/>
            <person name="Zheng Z."/>
            <person name="Qiu Y."/>
        </authorList>
    </citation>
    <scope>NUCLEOTIDE SEQUENCE [LARGE SCALE GENOMIC DNA]</scope>
    <source>
        <tissue evidence="9">Roots</tissue>
    </source>
</reference>
<evidence type="ECO:0000313" key="10">
    <source>
        <dbReference type="Proteomes" id="UP001345219"/>
    </source>
</evidence>
<evidence type="ECO:0000256" key="7">
    <source>
        <dbReference type="SAM" id="MobiDB-lite"/>
    </source>
</evidence>
<feature type="compositionally biased region" description="Low complexity" evidence="7">
    <location>
        <begin position="160"/>
        <end position="170"/>
    </location>
</feature>
<feature type="region of interest" description="Disordered" evidence="7">
    <location>
        <begin position="854"/>
        <end position="943"/>
    </location>
</feature>